<dbReference type="Proteomes" id="UP000237347">
    <property type="component" value="Unassembled WGS sequence"/>
</dbReference>
<dbReference type="GO" id="GO:0008168">
    <property type="term" value="F:methyltransferase activity"/>
    <property type="evidence" value="ECO:0007669"/>
    <property type="project" value="UniProtKB-KW"/>
</dbReference>
<keyword evidence="1" id="KW-0489">Methyltransferase</keyword>
<dbReference type="Pfam" id="PF03492">
    <property type="entry name" value="Methyltransf_7"/>
    <property type="match status" value="1"/>
</dbReference>
<dbReference type="EMBL" id="PKMF04000116">
    <property type="protein sequence ID" value="KAK7849291.1"/>
    <property type="molecule type" value="Genomic_DNA"/>
</dbReference>
<sequence length="166" mass="18502">MSPMISTLSSSPSSQQAIHCSWGTRFLPWPLVSKESLHFIHSSFALQWLSKVPMEVMDEGEDFYIDAQKEVVEAFATQFAEDMESFLFARAQELAVGGLLPFFIPGIPDVMSNSDTFIGKELDLLGSCLMDMAKVGLFSEAKVDAFNMLAYFTTPKELKALIERNS</sequence>
<keyword evidence="1" id="KW-0808">Transferase</keyword>
<gene>
    <name evidence="1" type="ORF">CFP56_003279</name>
</gene>
<name>A0AAW0LG10_QUESU</name>
<dbReference type="SUPFAM" id="SSF53335">
    <property type="entry name" value="S-adenosyl-L-methionine-dependent methyltransferases"/>
    <property type="match status" value="1"/>
</dbReference>
<dbReference type="InterPro" id="IPR005299">
    <property type="entry name" value="MeTrfase_7"/>
</dbReference>
<protein>
    <submittedName>
        <fullName evidence="1">S-adenosylmethionine-dependent methyltransferase</fullName>
    </submittedName>
</protein>
<dbReference type="Gene3D" id="3.40.50.150">
    <property type="entry name" value="Vaccinia Virus protein VP39"/>
    <property type="match status" value="1"/>
</dbReference>
<evidence type="ECO:0000313" key="1">
    <source>
        <dbReference type="EMBL" id="KAK7849291.1"/>
    </source>
</evidence>
<evidence type="ECO:0000313" key="2">
    <source>
        <dbReference type="Proteomes" id="UP000237347"/>
    </source>
</evidence>
<reference evidence="1 2" key="1">
    <citation type="journal article" date="2018" name="Sci. Data">
        <title>The draft genome sequence of cork oak.</title>
        <authorList>
            <person name="Ramos A.M."/>
            <person name="Usie A."/>
            <person name="Barbosa P."/>
            <person name="Barros P.M."/>
            <person name="Capote T."/>
            <person name="Chaves I."/>
            <person name="Simoes F."/>
            <person name="Abreu I."/>
            <person name="Carrasquinho I."/>
            <person name="Faro C."/>
            <person name="Guimaraes J.B."/>
            <person name="Mendonca D."/>
            <person name="Nobrega F."/>
            <person name="Rodrigues L."/>
            <person name="Saibo N.J.M."/>
            <person name="Varela M.C."/>
            <person name="Egas C."/>
            <person name="Matos J."/>
            <person name="Miguel C.M."/>
            <person name="Oliveira M.M."/>
            <person name="Ricardo C.P."/>
            <person name="Goncalves S."/>
        </authorList>
    </citation>
    <scope>NUCLEOTIDE SEQUENCE [LARGE SCALE GENOMIC DNA]</scope>
    <source>
        <strain evidence="2">cv. HL8</strain>
    </source>
</reference>
<keyword evidence="2" id="KW-1185">Reference proteome</keyword>
<dbReference type="PANTHER" id="PTHR31009">
    <property type="entry name" value="S-ADENOSYL-L-METHIONINE:CARBOXYL METHYLTRANSFERASE FAMILY PROTEIN"/>
    <property type="match status" value="1"/>
</dbReference>
<proteinExistence type="predicted"/>
<accession>A0AAW0LG10</accession>
<organism evidence="1 2">
    <name type="scientific">Quercus suber</name>
    <name type="common">Cork oak</name>
    <dbReference type="NCBI Taxonomy" id="58331"/>
    <lineage>
        <taxon>Eukaryota</taxon>
        <taxon>Viridiplantae</taxon>
        <taxon>Streptophyta</taxon>
        <taxon>Embryophyta</taxon>
        <taxon>Tracheophyta</taxon>
        <taxon>Spermatophyta</taxon>
        <taxon>Magnoliopsida</taxon>
        <taxon>eudicotyledons</taxon>
        <taxon>Gunneridae</taxon>
        <taxon>Pentapetalae</taxon>
        <taxon>rosids</taxon>
        <taxon>fabids</taxon>
        <taxon>Fagales</taxon>
        <taxon>Fagaceae</taxon>
        <taxon>Quercus</taxon>
    </lineage>
</organism>
<comment type="caution">
    <text evidence="1">The sequence shown here is derived from an EMBL/GenBank/DDBJ whole genome shotgun (WGS) entry which is preliminary data.</text>
</comment>
<dbReference type="InterPro" id="IPR029063">
    <property type="entry name" value="SAM-dependent_MTases_sf"/>
</dbReference>
<dbReference type="GO" id="GO:0032259">
    <property type="term" value="P:methylation"/>
    <property type="evidence" value="ECO:0007669"/>
    <property type="project" value="UniProtKB-KW"/>
</dbReference>
<dbReference type="AlphaFoldDB" id="A0AAW0LG10"/>